<name>A0A0E9RFR0_ANGAN</name>
<organism evidence="1">
    <name type="scientific">Anguilla anguilla</name>
    <name type="common">European freshwater eel</name>
    <name type="synonym">Muraena anguilla</name>
    <dbReference type="NCBI Taxonomy" id="7936"/>
    <lineage>
        <taxon>Eukaryota</taxon>
        <taxon>Metazoa</taxon>
        <taxon>Chordata</taxon>
        <taxon>Craniata</taxon>
        <taxon>Vertebrata</taxon>
        <taxon>Euteleostomi</taxon>
        <taxon>Actinopterygii</taxon>
        <taxon>Neopterygii</taxon>
        <taxon>Teleostei</taxon>
        <taxon>Anguilliformes</taxon>
        <taxon>Anguillidae</taxon>
        <taxon>Anguilla</taxon>
    </lineage>
</organism>
<reference evidence="1" key="1">
    <citation type="submission" date="2014-11" db="EMBL/GenBank/DDBJ databases">
        <authorList>
            <person name="Amaro Gonzalez C."/>
        </authorList>
    </citation>
    <scope>NUCLEOTIDE SEQUENCE</scope>
</reference>
<protein>
    <submittedName>
        <fullName evidence="1">Uncharacterized protein</fullName>
    </submittedName>
</protein>
<sequence>MIIIIIFLINTNVSKLHIKSEKENDGRFSSGPTAVAAVNECC</sequence>
<dbReference type="EMBL" id="GBXM01081389">
    <property type="protein sequence ID" value="JAH27188.1"/>
    <property type="molecule type" value="Transcribed_RNA"/>
</dbReference>
<accession>A0A0E9RFR0</accession>
<proteinExistence type="predicted"/>
<reference evidence="1" key="2">
    <citation type="journal article" date="2015" name="Fish Shellfish Immunol.">
        <title>Early steps in the European eel (Anguilla anguilla)-Vibrio vulnificus interaction in the gills: Role of the RtxA13 toxin.</title>
        <authorList>
            <person name="Callol A."/>
            <person name="Pajuelo D."/>
            <person name="Ebbesson L."/>
            <person name="Teles M."/>
            <person name="MacKenzie S."/>
            <person name="Amaro C."/>
        </authorList>
    </citation>
    <scope>NUCLEOTIDE SEQUENCE</scope>
</reference>
<dbReference type="AlphaFoldDB" id="A0A0E9RFR0"/>
<evidence type="ECO:0000313" key="1">
    <source>
        <dbReference type="EMBL" id="JAH27188.1"/>
    </source>
</evidence>